<dbReference type="AlphaFoldDB" id="A0A939IHX5"/>
<dbReference type="Pfam" id="PF10050">
    <property type="entry name" value="DUF2284"/>
    <property type="match status" value="1"/>
</dbReference>
<dbReference type="RefSeq" id="WP_206580767.1">
    <property type="nucleotide sequence ID" value="NZ_JAFJZZ010000001.1"/>
</dbReference>
<protein>
    <submittedName>
        <fullName evidence="1">DUF2284 domain-containing protein</fullName>
    </submittedName>
</protein>
<comment type="caution">
    <text evidence="1">The sequence shown here is derived from an EMBL/GenBank/DDBJ whole genome shotgun (WGS) entry which is preliminary data.</text>
</comment>
<name>A0A939IHX5_CLOAM</name>
<gene>
    <name evidence="1" type="ORF">JYB65_01245</name>
</gene>
<proteinExistence type="predicted"/>
<sequence>MYHVERMDAEISIEEYMRDYVDVDTFLEACKVCPNYNKIWTCPPYTFDPEEYWGQYNTFHVIGKKINFDTETIEKTYSRDEMRALLDQTLFKEKQKLAEELWELELKEPGSRSLSAGNCSICGNGNCSRPQGETCRYPDKMHYSIESLGGNVGKTCSKLMGVELEWLTEGKLPTYFMLVCGLLRK</sequence>
<dbReference type="EMBL" id="JAFJZZ010000001">
    <property type="protein sequence ID" value="MBN7771988.1"/>
    <property type="molecule type" value="Genomic_DNA"/>
</dbReference>
<organism evidence="1 2">
    <name type="scientific">Clostridium aminobutyricum</name>
    <dbReference type="NCBI Taxonomy" id="33953"/>
    <lineage>
        <taxon>Bacteria</taxon>
        <taxon>Bacillati</taxon>
        <taxon>Bacillota</taxon>
        <taxon>Clostridia</taxon>
        <taxon>Eubacteriales</taxon>
        <taxon>Clostridiaceae</taxon>
        <taxon>Clostridium</taxon>
    </lineage>
</organism>
<evidence type="ECO:0000313" key="2">
    <source>
        <dbReference type="Proteomes" id="UP000664545"/>
    </source>
</evidence>
<dbReference type="InterPro" id="IPR019271">
    <property type="entry name" value="DUF2284_metal-binding"/>
</dbReference>
<accession>A0A939IHX5</accession>
<keyword evidence="2" id="KW-1185">Reference proteome</keyword>
<evidence type="ECO:0000313" key="1">
    <source>
        <dbReference type="EMBL" id="MBN7771988.1"/>
    </source>
</evidence>
<reference evidence="1" key="1">
    <citation type="submission" date="2021-02" db="EMBL/GenBank/DDBJ databases">
        <title>Abyssanaerobacter marinus gen.nov., sp., nov, anaerobic bacterium isolated from the Onnuri vent field of Indian Ocean and suggestion of Mogibacteriaceae fam. nov., and proposal of reclassification of ambiguous this family's genus member.</title>
        <authorList>
            <person name="Kim Y.J."/>
            <person name="Yang J.-A."/>
        </authorList>
    </citation>
    <scope>NUCLEOTIDE SEQUENCE</scope>
    <source>
        <strain evidence="1">DSM 2634</strain>
    </source>
</reference>
<dbReference type="Proteomes" id="UP000664545">
    <property type="component" value="Unassembled WGS sequence"/>
</dbReference>